<evidence type="ECO:0000256" key="3">
    <source>
        <dbReference type="ARBA" id="ARBA00022729"/>
    </source>
</evidence>
<dbReference type="SUPFAM" id="SSF52743">
    <property type="entry name" value="Subtilisin-like"/>
    <property type="match status" value="1"/>
</dbReference>
<dbReference type="OrthoDB" id="9780507at2"/>
<dbReference type="SUPFAM" id="SSF103515">
    <property type="entry name" value="Autotransporter"/>
    <property type="match status" value="1"/>
</dbReference>
<keyword evidence="3" id="KW-0732">Signal</keyword>
<gene>
    <name evidence="8" type="ORF">CVP04_09285</name>
</gene>
<feature type="active site" description="Charge relay system" evidence="6">
    <location>
        <position position="114"/>
    </location>
</feature>
<dbReference type="Pfam" id="PF03797">
    <property type="entry name" value="Autotransporter"/>
    <property type="match status" value="1"/>
</dbReference>
<protein>
    <submittedName>
        <fullName evidence="8">Peptidase S8</fullName>
    </submittedName>
</protein>
<dbReference type="InterPro" id="IPR005546">
    <property type="entry name" value="Autotransporte_beta"/>
</dbReference>
<keyword evidence="2 6" id="KW-0645">Protease</keyword>
<proteinExistence type="inferred from homology"/>
<keyword evidence="9" id="KW-1185">Reference proteome</keyword>
<keyword evidence="4 6" id="KW-0378">Hydrolase</keyword>
<accession>A0A2M8RUE0</accession>
<sequence length="924" mass="101729">MKNNQFNQSVICLSVSLLLGTAYGQNSSAYLANPYKLVGLTQQISETYSGKGIKLGVVDSGFMLDHPLMNRDKLHPIILELDDDGEKIVIDPSNYDIDTEKDEQGKEFKVYSMHGGQVTGIINSKALAAYNYPGGIAKESEVYVAQTDFNKTTDDGKALGKKSDEEDESFLIGNGNDAQVQRSLLSLGIQKIAEQKPLAINNSWNEDPAGDFAKDADAKYKQALLAQAPTNELITTLKQTVKNDILIVFAAGNESKKQPGIMAALPHYFPELTSHYISVIAVDKDKNLTPYSNYCGVSRYWCIAAPGDLNVLATAGAEEGKKIPSLQKQSGTSFAAPVVTGSLALLKQRFGYFTPTQLRDTLFTTATDLGEKGVDDKYGWGLVNLTDAVLGPRGLLRDETYRVNQNDLWSNKLETEFALTKAGDAELTLTAKNNRIKTLNVNEGKLVLRDTTSADTVNNSAALSLSDLIVNQHYVSAPNAQLVLLSAQGITANGKSATVNLAGSLSAAESLNEKAQAGDTIARVVTLKNGASYQGGFNQLVKSAVLFNKGLRQDLYFSADGVELKANKAEKITDHNADINGQNGLLVLNVLRDMPIAWKKGLYNDWLQQAIEKQNLQNLHYAIGNGIYAESLTFLSKHFATRLSAAENDLFRYRDLAEKTLNVWLDGNSEKYHSNASQGSRTDFHTHRNGVGIAYKTDNHQLIRANFNYLKTEVDQANAQATIKQFEAGAALRYMPSKEWFVDYAGSLARIDYKQQRSFNGKSLGEGKNKGWLMGAELRGGLFFNPQNWLIEPTFGAQWVRLEMNELNEQGEFSLSSAKFTQNDINLVSGLRVKKAFDGEYGTITPNVALDYLYRLNHSDTKVRSSLQGISFDNQSVAFSRGWAELSGGVTFERNNWFMAAELKRELSANGKGTRWMTKLGLRF</sequence>
<dbReference type="PROSITE" id="PS51892">
    <property type="entry name" value="SUBTILASE"/>
    <property type="match status" value="1"/>
</dbReference>
<keyword evidence="5 6" id="KW-0720">Serine protease</keyword>
<evidence type="ECO:0000256" key="4">
    <source>
        <dbReference type="ARBA" id="ARBA00022801"/>
    </source>
</evidence>
<dbReference type="InterPro" id="IPR015500">
    <property type="entry name" value="Peptidase_S8_subtilisin-rel"/>
</dbReference>
<dbReference type="Pfam" id="PF00082">
    <property type="entry name" value="Peptidase_S8"/>
    <property type="match status" value="1"/>
</dbReference>
<name>A0A2M8RUE0_9PAST</name>
<dbReference type="PANTHER" id="PTHR43806:SF11">
    <property type="entry name" value="CEREVISIN-RELATED"/>
    <property type="match status" value="1"/>
</dbReference>
<dbReference type="SMART" id="SM00869">
    <property type="entry name" value="Autotransporter"/>
    <property type="match status" value="1"/>
</dbReference>
<feature type="active site" description="Charge relay system" evidence="6">
    <location>
        <position position="59"/>
    </location>
</feature>
<dbReference type="PRINTS" id="PR00723">
    <property type="entry name" value="SUBTILISIN"/>
</dbReference>
<evidence type="ECO:0000313" key="8">
    <source>
        <dbReference type="EMBL" id="PJG82516.1"/>
    </source>
</evidence>
<feature type="active site" description="Charge relay system" evidence="6">
    <location>
        <position position="333"/>
    </location>
</feature>
<dbReference type="InterPro" id="IPR050131">
    <property type="entry name" value="Peptidase_S8_subtilisin-like"/>
</dbReference>
<comment type="similarity">
    <text evidence="1 6">Belongs to the peptidase S8 family.</text>
</comment>
<dbReference type="Proteomes" id="UP000230282">
    <property type="component" value="Unassembled WGS sequence"/>
</dbReference>
<dbReference type="PANTHER" id="PTHR43806">
    <property type="entry name" value="PEPTIDASE S8"/>
    <property type="match status" value="1"/>
</dbReference>
<dbReference type="InterPro" id="IPR023828">
    <property type="entry name" value="Peptidase_S8_Ser-AS"/>
</dbReference>
<dbReference type="CDD" id="cd04848">
    <property type="entry name" value="Peptidases_S8_Autotransporter_serine_protease_like"/>
    <property type="match status" value="1"/>
</dbReference>
<organism evidence="8 9">
    <name type="scientific">Caviibacterium pharyngocola</name>
    <dbReference type="NCBI Taxonomy" id="28159"/>
    <lineage>
        <taxon>Bacteria</taxon>
        <taxon>Pseudomonadati</taxon>
        <taxon>Pseudomonadota</taxon>
        <taxon>Gammaproteobacteria</taxon>
        <taxon>Pasteurellales</taxon>
        <taxon>Pasteurellaceae</taxon>
        <taxon>Caviibacterium</taxon>
    </lineage>
</organism>
<reference evidence="8 9" key="1">
    <citation type="submission" date="2017-11" db="EMBL/GenBank/DDBJ databases">
        <title>Reclassification of Bisgaard taxon 5 as Caviibacterium pharyngocola gen. nov., sp. nov.</title>
        <authorList>
            <person name="Christensen H."/>
        </authorList>
    </citation>
    <scope>NUCLEOTIDE SEQUENCE [LARGE SCALE GENOMIC DNA]</scope>
    <source>
        <strain evidence="8 9">7_3</strain>
    </source>
</reference>
<dbReference type="Gene3D" id="2.40.128.130">
    <property type="entry name" value="Autotransporter beta-domain"/>
    <property type="match status" value="1"/>
</dbReference>
<dbReference type="EMBL" id="PHGZ01000020">
    <property type="protein sequence ID" value="PJG82516.1"/>
    <property type="molecule type" value="Genomic_DNA"/>
</dbReference>
<dbReference type="Gene3D" id="3.40.50.200">
    <property type="entry name" value="Peptidase S8/S53 domain"/>
    <property type="match status" value="1"/>
</dbReference>
<dbReference type="InterPro" id="IPR034061">
    <property type="entry name" value="Peptidases_S8_Autotransporter"/>
</dbReference>
<dbReference type="AlphaFoldDB" id="A0A2M8RUE0"/>
<dbReference type="GO" id="GO:0006508">
    <property type="term" value="P:proteolysis"/>
    <property type="evidence" value="ECO:0007669"/>
    <property type="project" value="UniProtKB-KW"/>
</dbReference>
<evidence type="ECO:0000256" key="6">
    <source>
        <dbReference type="PROSITE-ProRule" id="PRU01240"/>
    </source>
</evidence>
<evidence type="ECO:0000259" key="7">
    <source>
        <dbReference type="PROSITE" id="PS51208"/>
    </source>
</evidence>
<feature type="domain" description="Autotransporter" evidence="7">
    <location>
        <begin position="656"/>
        <end position="924"/>
    </location>
</feature>
<dbReference type="GO" id="GO:0004252">
    <property type="term" value="F:serine-type endopeptidase activity"/>
    <property type="evidence" value="ECO:0007669"/>
    <property type="project" value="UniProtKB-UniRule"/>
</dbReference>
<dbReference type="InterPro" id="IPR036852">
    <property type="entry name" value="Peptidase_S8/S53_dom_sf"/>
</dbReference>
<evidence type="ECO:0000313" key="9">
    <source>
        <dbReference type="Proteomes" id="UP000230282"/>
    </source>
</evidence>
<dbReference type="PROSITE" id="PS00138">
    <property type="entry name" value="SUBTILASE_SER"/>
    <property type="match status" value="1"/>
</dbReference>
<evidence type="ECO:0000256" key="2">
    <source>
        <dbReference type="ARBA" id="ARBA00022670"/>
    </source>
</evidence>
<dbReference type="PROSITE" id="PS51208">
    <property type="entry name" value="AUTOTRANSPORTER"/>
    <property type="match status" value="1"/>
</dbReference>
<comment type="caution">
    <text evidence="8">The sequence shown here is derived from an EMBL/GenBank/DDBJ whole genome shotgun (WGS) entry which is preliminary data.</text>
</comment>
<evidence type="ECO:0000256" key="5">
    <source>
        <dbReference type="ARBA" id="ARBA00022825"/>
    </source>
</evidence>
<dbReference type="RefSeq" id="WP_100297228.1">
    <property type="nucleotide sequence ID" value="NZ_PHGZ01000020.1"/>
</dbReference>
<evidence type="ECO:0000256" key="1">
    <source>
        <dbReference type="ARBA" id="ARBA00011073"/>
    </source>
</evidence>
<dbReference type="InterPro" id="IPR036709">
    <property type="entry name" value="Autotransporte_beta_dom_sf"/>
</dbReference>
<dbReference type="InterPro" id="IPR000209">
    <property type="entry name" value="Peptidase_S8/S53_dom"/>
</dbReference>